<dbReference type="RefSeq" id="WP_130780160.1">
    <property type="nucleotide sequence ID" value="NZ_BIMR01000031.1"/>
</dbReference>
<comment type="caution">
    <text evidence="1">The sequence shown here is derived from an EMBL/GenBank/DDBJ whole genome shotgun (WGS) entry which is preliminary data.</text>
</comment>
<evidence type="ECO:0000313" key="1">
    <source>
        <dbReference type="EMBL" id="GCE75557.1"/>
    </source>
</evidence>
<protein>
    <submittedName>
        <fullName evidence="1">Uncharacterized protein</fullName>
    </submittedName>
</protein>
<dbReference type="AlphaFoldDB" id="A0A402DN60"/>
<reference evidence="1 2" key="1">
    <citation type="submission" date="2019-01" db="EMBL/GenBank/DDBJ databases">
        <title>Draft genome sequence of Cellulomonas takizawaensis strain TKZ-21.</title>
        <authorList>
            <person name="Yamamura H."/>
            <person name="Hayashi T."/>
            <person name="Hamada M."/>
            <person name="Serisawa Y."/>
            <person name="Matsuyama K."/>
            <person name="Nakagawa Y."/>
            <person name="Otoguro M."/>
            <person name="Yanagida F."/>
            <person name="Hayakawa M."/>
        </authorList>
    </citation>
    <scope>NUCLEOTIDE SEQUENCE [LARGE SCALE GENOMIC DNA]</scope>
    <source>
        <strain evidence="1 2">NBRC12680</strain>
    </source>
</reference>
<keyword evidence="2" id="KW-1185">Reference proteome</keyword>
<organism evidence="1 2">
    <name type="scientific">Cellulomonas biazotea</name>
    <dbReference type="NCBI Taxonomy" id="1709"/>
    <lineage>
        <taxon>Bacteria</taxon>
        <taxon>Bacillati</taxon>
        <taxon>Actinomycetota</taxon>
        <taxon>Actinomycetes</taxon>
        <taxon>Micrococcales</taxon>
        <taxon>Cellulomonadaceae</taxon>
        <taxon>Cellulomonas</taxon>
    </lineage>
</organism>
<name>A0A402DN60_9CELL</name>
<dbReference type="OrthoDB" id="9844225at2"/>
<dbReference type="EMBL" id="BIMR01000031">
    <property type="protein sequence ID" value="GCE75557.1"/>
    <property type="molecule type" value="Genomic_DNA"/>
</dbReference>
<sequence length="154" mass="16445">MSTNAPDWDALDLTAARELALSGVEVGASVVARDRSGDCSLALVADERTGWFVLVLSHQGTGESFLPTVLNPAEVETRVWGSVATTFGHGPRLHYAVTRATSVSGFRMRGPEGAWGVRAPNAAGWAVACMSFDDFTTLPQVEIRENGAWITIPE</sequence>
<dbReference type="Proteomes" id="UP000289954">
    <property type="component" value="Unassembled WGS sequence"/>
</dbReference>
<accession>A0A402DN60</accession>
<proteinExistence type="predicted"/>
<gene>
    <name evidence="1" type="ORF">CBZ_06130</name>
</gene>
<evidence type="ECO:0000313" key="2">
    <source>
        <dbReference type="Proteomes" id="UP000289954"/>
    </source>
</evidence>